<proteinExistence type="predicted"/>
<sequence length="221" mass="24608">MSKPRLLDLFCCAGGAGEGYYRAGFEVVGVDIVDRPNYPHEFIKADALEVLQDLDFLSEFDAYHGSPPCQAECTMTKGTNAHLADRYEDLYDPVRLFMGMTGKPGVIENPRSRKDMVLCGEMFGLGVIRHRNIELLNWSAPAPKHKKHRGRVRGYRHGVWYDGPYIAAYGKGGGKGTVQEMQEAMGIDWTDVHEELTEAIPPAYSEYIGHQLMAHLKGSGS</sequence>
<dbReference type="EMBL" id="CP109207">
    <property type="protein sequence ID" value="WUU56644.1"/>
    <property type="molecule type" value="Genomic_DNA"/>
</dbReference>
<reference evidence="1" key="1">
    <citation type="submission" date="2022-10" db="EMBL/GenBank/DDBJ databases">
        <title>The complete genomes of actinobacterial strains from the NBC collection.</title>
        <authorList>
            <person name="Joergensen T.S."/>
            <person name="Alvarez Arevalo M."/>
            <person name="Sterndorff E.B."/>
            <person name="Faurdal D."/>
            <person name="Vuksanovic O."/>
            <person name="Mourched A.-S."/>
            <person name="Charusanti P."/>
            <person name="Shaw S."/>
            <person name="Blin K."/>
            <person name="Weber T."/>
        </authorList>
    </citation>
    <scope>NUCLEOTIDE SEQUENCE [LARGE SCALE GENOMIC DNA]</scope>
    <source>
        <strain evidence="1">NBC 01686</strain>
    </source>
</reference>
<evidence type="ECO:0000313" key="1">
    <source>
        <dbReference type="EMBL" id="WUU56644.1"/>
    </source>
</evidence>
<dbReference type="GO" id="GO:0032259">
    <property type="term" value="P:methylation"/>
    <property type="evidence" value="ECO:0007669"/>
    <property type="project" value="UniProtKB-KW"/>
</dbReference>
<keyword evidence="1" id="KW-0489">Methyltransferase</keyword>
<dbReference type="SUPFAM" id="SSF53335">
    <property type="entry name" value="S-adenosyl-L-methionine-dependent methyltransferases"/>
    <property type="match status" value="1"/>
</dbReference>
<dbReference type="InterPro" id="IPR029063">
    <property type="entry name" value="SAM-dependent_MTases_sf"/>
</dbReference>
<gene>
    <name evidence="1" type="ORF">OIE82_27265</name>
</gene>
<dbReference type="GO" id="GO:0008168">
    <property type="term" value="F:methyltransferase activity"/>
    <property type="evidence" value="ECO:0007669"/>
    <property type="project" value="UniProtKB-KW"/>
</dbReference>
<name>A0ABZ1YB19_9ACTN</name>
<organism evidence="1">
    <name type="scientific">Streptomyces althioticus</name>
    <dbReference type="NCBI Taxonomy" id="83380"/>
    <lineage>
        <taxon>Bacteria</taxon>
        <taxon>Bacillati</taxon>
        <taxon>Actinomycetota</taxon>
        <taxon>Actinomycetes</taxon>
        <taxon>Kitasatosporales</taxon>
        <taxon>Streptomycetaceae</taxon>
        <taxon>Streptomyces</taxon>
        <taxon>Streptomyces althioticus group</taxon>
    </lineage>
</organism>
<protein>
    <submittedName>
        <fullName evidence="1">DNA methylase</fullName>
    </submittedName>
</protein>
<keyword evidence="1" id="KW-0808">Transferase</keyword>
<accession>A0ABZ1YB19</accession>
<dbReference type="Gene3D" id="3.40.50.150">
    <property type="entry name" value="Vaccinia Virus protein VP39"/>
    <property type="match status" value="1"/>
</dbReference>